<dbReference type="AlphaFoldDB" id="A8S076"/>
<sequence>MADVAGLVGLQIKRRGSISWEAYCPFCQDEKGKMNLNLKKNVFRCNRCGESGGMLDLYGKLYHVDHGTACSEIKELLGRETEKKPYKIQAKKVEQKIPEIPQAEAAGIEACNKTYTRMLEMLPLAESHRTNLLERGFSEEKIEENGYKSTLVFGYRKLAERLLKAGCTLQGVPGFYQDKEGRWTVNFSAKNAGFLVPVRNMDGLITAMQIRLDHPYDGRKYVWFSSANYQQGITSGSPVHFVGQEGQACVFVTEGPLKADLSHYLSGRTFAAVAGVNLYGNLSPVLERLKQTGTKKIYEAYDMDKHLPVLCRRDYKEEVCSKCELRENGFGSIDCPRKKIKLDNIQRGCRNLYRLCEENGLESSSLTWDMNEKGIWKEKRKGVDDYLYALKKKEESEKQRKAGTGLL</sequence>
<organism evidence="2 3">
    <name type="scientific">Enterocloster bolteae (strain ATCC BAA-613 / DSM 15670 / CCUG 46953 / JCM 12243 / WAL 16351)</name>
    <name type="common">Clostridium bolteae</name>
    <dbReference type="NCBI Taxonomy" id="411902"/>
    <lineage>
        <taxon>Bacteria</taxon>
        <taxon>Bacillati</taxon>
        <taxon>Bacillota</taxon>
        <taxon>Clostridia</taxon>
        <taxon>Lachnospirales</taxon>
        <taxon>Lachnospiraceae</taxon>
        <taxon>Enterocloster</taxon>
    </lineage>
</organism>
<name>A8S076_ENTBW</name>
<reference evidence="2 3" key="1">
    <citation type="submission" date="2007-08" db="EMBL/GenBank/DDBJ databases">
        <authorList>
            <person name="Fulton L."/>
            <person name="Clifton S."/>
            <person name="Fulton B."/>
            <person name="Xu J."/>
            <person name="Minx P."/>
            <person name="Pepin K.H."/>
            <person name="Johnson M."/>
            <person name="Thiruvilangam P."/>
            <person name="Bhonagiri V."/>
            <person name="Nash W.E."/>
            <person name="Mardis E.R."/>
            <person name="Wilson R.K."/>
        </authorList>
    </citation>
    <scope>NUCLEOTIDE SEQUENCE [LARGE SCALE GENOMIC DNA]</scope>
    <source>
        <strain evidence="3">ATCC BAA-613 / DSM 15670 / CCUG 46953 / JCM 12243 / WAL 16351</strain>
    </source>
</reference>
<dbReference type="SUPFAM" id="SSF57783">
    <property type="entry name" value="Zinc beta-ribbon"/>
    <property type="match status" value="1"/>
</dbReference>
<dbReference type="Proteomes" id="UP000005396">
    <property type="component" value="Unassembled WGS sequence"/>
</dbReference>
<proteinExistence type="predicted"/>
<dbReference type="InterPro" id="IPR036977">
    <property type="entry name" value="DNA_primase_Znf_CHC2"/>
</dbReference>
<dbReference type="GO" id="GO:0003899">
    <property type="term" value="F:DNA-directed RNA polymerase activity"/>
    <property type="evidence" value="ECO:0007669"/>
    <property type="project" value="InterPro"/>
</dbReference>
<gene>
    <name evidence="2" type="ORF">CLOBOL_05604</name>
</gene>
<evidence type="ECO:0000313" key="2">
    <source>
        <dbReference type="EMBL" id="EDP14212.1"/>
    </source>
</evidence>
<protein>
    <recommendedName>
        <fullName evidence="1">Zinc finger CHC2-type domain-containing protein</fullName>
    </recommendedName>
</protein>
<feature type="domain" description="Zinc finger CHC2-type" evidence="1">
    <location>
        <begin position="10"/>
        <end position="81"/>
    </location>
</feature>
<dbReference type="PaxDb" id="411902-CLOBOL_05604"/>
<dbReference type="HOGENOM" id="CLU_032287_0_0_9"/>
<dbReference type="GO" id="GO:0008270">
    <property type="term" value="F:zinc ion binding"/>
    <property type="evidence" value="ECO:0007669"/>
    <property type="project" value="InterPro"/>
</dbReference>
<dbReference type="Gene3D" id="3.90.580.10">
    <property type="entry name" value="Zinc finger, CHC2-type domain"/>
    <property type="match status" value="1"/>
</dbReference>
<dbReference type="GO" id="GO:0006260">
    <property type="term" value="P:DNA replication"/>
    <property type="evidence" value="ECO:0007669"/>
    <property type="project" value="InterPro"/>
</dbReference>
<dbReference type="eggNOG" id="COG0358">
    <property type="taxonomic scope" value="Bacteria"/>
</dbReference>
<dbReference type="GO" id="GO:0003677">
    <property type="term" value="F:DNA binding"/>
    <property type="evidence" value="ECO:0007669"/>
    <property type="project" value="InterPro"/>
</dbReference>
<comment type="caution">
    <text evidence="2">The sequence shown here is derived from an EMBL/GenBank/DDBJ whole genome shotgun (WGS) entry which is preliminary data.</text>
</comment>
<dbReference type="EMBL" id="ABCC02000041">
    <property type="protein sequence ID" value="EDP14212.1"/>
    <property type="molecule type" value="Genomic_DNA"/>
</dbReference>
<accession>A8S076</accession>
<dbReference type="Pfam" id="PF01807">
    <property type="entry name" value="Zn_ribbon_DnaG"/>
    <property type="match status" value="1"/>
</dbReference>
<dbReference type="InterPro" id="IPR002694">
    <property type="entry name" value="Znf_CHC2"/>
</dbReference>
<reference evidence="2 3" key="2">
    <citation type="submission" date="2007-09" db="EMBL/GenBank/DDBJ databases">
        <title>Draft genome sequence of Clostridium bolteae (ATCC BAA-613).</title>
        <authorList>
            <person name="Sudarsanam P."/>
            <person name="Ley R."/>
            <person name="Guruge J."/>
            <person name="Turnbaugh P.J."/>
            <person name="Mahowald M."/>
            <person name="Liep D."/>
            <person name="Gordon J."/>
        </authorList>
    </citation>
    <scope>NUCLEOTIDE SEQUENCE [LARGE SCALE GENOMIC DNA]</scope>
    <source>
        <strain evidence="3">ATCC BAA-613 / DSM 15670 / CCUG 46953 / JCM 12243 / WAL 16351</strain>
    </source>
</reference>
<evidence type="ECO:0000259" key="1">
    <source>
        <dbReference type="Pfam" id="PF01807"/>
    </source>
</evidence>
<evidence type="ECO:0000313" key="3">
    <source>
        <dbReference type="Proteomes" id="UP000005396"/>
    </source>
</evidence>